<accession>A0A0G1VSF6</accession>
<protein>
    <submittedName>
        <fullName evidence="1">Uncharacterized protein</fullName>
    </submittedName>
</protein>
<sequence>MVEVDEANCIERLAKLVAQSAPVFFDIKTYNPLFAIPSVRLLKVKTVNPELRNATLSGIS</sequence>
<proteinExistence type="predicted"/>
<reference evidence="1 2" key="1">
    <citation type="journal article" date="2015" name="Nature">
        <title>rRNA introns, odd ribosomes, and small enigmatic genomes across a large radiation of phyla.</title>
        <authorList>
            <person name="Brown C.T."/>
            <person name="Hug L.A."/>
            <person name="Thomas B.C."/>
            <person name="Sharon I."/>
            <person name="Castelle C.J."/>
            <person name="Singh A."/>
            <person name="Wilkins M.J."/>
            <person name="Williams K.H."/>
            <person name="Banfield J.F."/>
        </authorList>
    </citation>
    <scope>NUCLEOTIDE SEQUENCE [LARGE SCALE GENOMIC DNA]</scope>
</reference>
<comment type="caution">
    <text evidence="1">The sequence shown here is derived from an EMBL/GenBank/DDBJ whole genome shotgun (WGS) entry which is preliminary data.</text>
</comment>
<dbReference type="EMBL" id="LCPZ01000001">
    <property type="protein sequence ID" value="KKW09453.1"/>
    <property type="molecule type" value="Genomic_DNA"/>
</dbReference>
<name>A0A0G1VSF6_9BACT</name>
<evidence type="ECO:0000313" key="1">
    <source>
        <dbReference type="EMBL" id="KKW09453.1"/>
    </source>
</evidence>
<evidence type="ECO:0000313" key="2">
    <source>
        <dbReference type="Proteomes" id="UP000033965"/>
    </source>
</evidence>
<organism evidence="1 2">
    <name type="scientific">Candidatus Kaiserbacteria bacterium GW2011_GWA2_49_19</name>
    <dbReference type="NCBI Taxonomy" id="1618669"/>
    <lineage>
        <taxon>Bacteria</taxon>
        <taxon>Candidatus Kaiseribacteriota</taxon>
    </lineage>
</organism>
<dbReference type="AlphaFoldDB" id="A0A0G1VSF6"/>
<gene>
    <name evidence="1" type="ORF">UY44_C0001G0018</name>
</gene>
<dbReference type="Proteomes" id="UP000033965">
    <property type="component" value="Unassembled WGS sequence"/>
</dbReference>